<gene>
    <name evidence="2" type="ORF">DSM101010T_14000</name>
</gene>
<comment type="caution">
    <text evidence="2">The sequence shown here is derived from an EMBL/GenBank/DDBJ whole genome shotgun (WGS) entry which is preliminary data.</text>
</comment>
<evidence type="ECO:0000313" key="2">
    <source>
        <dbReference type="EMBL" id="GFM33035.1"/>
    </source>
</evidence>
<evidence type="ECO:0008006" key="4">
    <source>
        <dbReference type="Google" id="ProtNLM"/>
    </source>
</evidence>
<feature type="signal peptide" evidence="1">
    <location>
        <begin position="1"/>
        <end position="27"/>
    </location>
</feature>
<dbReference type="Proteomes" id="UP000503840">
    <property type="component" value="Unassembled WGS sequence"/>
</dbReference>
<sequence length="704" mass="77625">MQQRLTPFLFRMAGICLCLLIFCAVLAGTAESGHAAPVPVARKVLILYSGAAGQLETDNPWRRAFAMPGNYFGLLSFYQDVANPLPAKLDPAEWRAVVCAYSALTVDDPEGLIRWLLAASERGIRIIFLNHPTQIAEGASPATQEALARLLARLGLAFEQQTTTAGTLLAYETVGSQMNFERRLPPLPPVFERFTATGDKSLTPWLTVRNKAQGTTGIAVAVSEAGAMVLPEYIRWMDPADFRKQLYIDPFAFVADSMGLRGQPALTPTTLNGKRIAFSHIDADGFNGFTNVDKTRNCAEIIRDRVLAKVDFPVTVSVIQAEVDPKYEGNAHLMDVARSMFAMPNVEPGSHSFSHPFYWDSGDDAKAMMFKEKLGLEQYGIPVKGYTFDPKKEIVESARWITEHLAPAGKPCRLMQWSGSCDPKTPVMRIVAGAGLQNINGGDTIYDEHNNSLTTVSPLYKQVGPYVQVFTGQANENILTNLWTGPYHAYRYITRTMERTGSPRRLMPINAYYHFYSAEYEASLQAVLDVYDWMARQDTARVFTSAYPPMVQSFTQAHVARDGDADVFTNYGACLSVRYDDTAKLPDLEHSVNVLGYDVQPQGLFVHLAPDAGEARIVLADHPRNARPFIRSATGWIRGFTYDARKVRFQHDGFGKGTVTLGGLPPDTRVAVDSVNGKHTVTVDRQGTLVLSGMVSGGVEISIQ</sequence>
<name>A0A7J0BIP7_9BACT</name>
<keyword evidence="3" id="KW-1185">Reference proteome</keyword>
<dbReference type="EMBL" id="BLVO01000013">
    <property type="protein sequence ID" value="GFM33035.1"/>
    <property type="molecule type" value="Genomic_DNA"/>
</dbReference>
<evidence type="ECO:0000256" key="1">
    <source>
        <dbReference type="SAM" id="SignalP"/>
    </source>
</evidence>
<dbReference type="CDD" id="cd10922">
    <property type="entry name" value="CE4_PelA_like_C"/>
    <property type="match status" value="1"/>
</dbReference>
<organism evidence="2 3">
    <name type="scientific">Desulfovibrio subterraneus</name>
    <dbReference type="NCBI Taxonomy" id="2718620"/>
    <lineage>
        <taxon>Bacteria</taxon>
        <taxon>Pseudomonadati</taxon>
        <taxon>Thermodesulfobacteriota</taxon>
        <taxon>Desulfovibrionia</taxon>
        <taxon>Desulfovibrionales</taxon>
        <taxon>Desulfovibrionaceae</taxon>
        <taxon>Desulfovibrio</taxon>
    </lineage>
</organism>
<dbReference type="AlphaFoldDB" id="A0A7J0BIP7"/>
<dbReference type="RefSeq" id="WP_174404729.1">
    <property type="nucleotide sequence ID" value="NZ_BLVO01000013.1"/>
</dbReference>
<reference evidence="2 3" key="1">
    <citation type="submission" date="2020-05" db="EMBL/GenBank/DDBJ databases">
        <title>Draft genome sequence of Desulfovibrio sp. strain HN2T.</title>
        <authorList>
            <person name="Ueno A."/>
            <person name="Tamazawa S."/>
            <person name="Tamamura S."/>
            <person name="Murakami T."/>
            <person name="Kiyama T."/>
            <person name="Inomata H."/>
            <person name="Amano Y."/>
            <person name="Miyakawa K."/>
            <person name="Tamaki H."/>
            <person name="Naganuma T."/>
            <person name="Kaneko K."/>
        </authorList>
    </citation>
    <scope>NUCLEOTIDE SEQUENCE [LARGE SCALE GENOMIC DNA]</scope>
    <source>
        <strain evidence="2 3">HN2</strain>
    </source>
</reference>
<accession>A0A7J0BIP7</accession>
<dbReference type="PANTHER" id="PTHR35882:SF1">
    <property type="match status" value="1"/>
</dbReference>
<evidence type="ECO:0000313" key="3">
    <source>
        <dbReference type="Proteomes" id="UP000503840"/>
    </source>
</evidence>
<feature type="chain" id="PRO_5029720763" description="Polysaccharide deacetylase" evidence="1">
    <location>
        <begin position="28"/>
        <end position="704"/>
    </location>
</feature>
<keyword evidence="1" id="KW-0732">Signal</keyword>
<protein>
    <recommendedName>
        <fullName evidence="4">Polysaccharide deacetylase</fullName>
    </recommendedName>
</protein>
<dbReference type="PANTHER" id="PTHR35882">
    <property type="entry name" value="PELA"/>
    <property type="match status" value="1"/>
</dbReference>
<proteinExistence type="predicted"/>